<dbReference type="Proteomes" id="UP000051679">
    <property type="component" value="Unassembled WGS sequence"/>
</dbReference>
<protein>
    <recommendedName>
        <fullName evidence="3">HTH arsR-type domain-containing protein</fullName>
    </recommendedName>
</protein>
<dbReference type="AlphaFoldDB" id="A0A0R1ZL72"/>
<reference evidence="1 2" key="1">
    <citation type="journal article" date="2015" name="Genome Announc.">
        <title>Expanding the biotechnology potential of lactobacilli through comparative genomics of 213 strains and associated genera.</title>
        <authorList>
            <person name="Sun Z."/>
            <person name="Harris H.M."/>
            <person name="McCann A."/>
            <person name="Guo C."/>
            <person name="Argimon S."/>
            <person name="Zhang W."/>
            <person name="Yang X."/>
            <person name="Jeffery I.B."/>
            <person name="Cooney J.C."/>
            <person name="Kagawa T.F."/>
            <person name="Liu W."/>
            <person name="Song Y."/>
            <person name="Salvetti E."/>
            <person name="Wrobel A."/>
            <person name="Rasinkangas P."/>
            <person name="Parkhill J."/>
            <person name="Rea M.C."/>
            <person name="O'Sullivan O."/>
            <person name="Ritari J."/>
            <person name="Douillard F.P."/>
            <person name="Paul Ross R."/>
            <person name="Yang R."/>
            <person name="Briner A.E."/>
            <person name="Felis G.E."/>
            <person name="de Vos W.M."/>
            <person name="Barrangou R."/>
            <person name="Klaenhammer T.R."/>
            <person name="Caufield P.W."/>
            <person name="Cui Y."/>
            <person name="Zhang H."/>
            <person name="O'Toole P.W."/>
        </authorList>
    </citation>
    <scope>NUCLEOTIDE SEQUENCE [LARGE SCALE GENOMIC DNA]</scope>
    <source>
        <strain evidence="1 2">DSM 20505</strain>
    </source>
</reference>
<sequence length="60" mass="6675">MKVQAISNQLQRLVDQKIVKAKRNGNFIEYQIIDECTAILLERAWCLAEDAGKINAGGGK</sequence>
<evidence type="ECO:0008006" key="3">
    <source>
        <dbReference type="Google" id="ProtNLM"/>
    </source>
</evidence>
<organism evidence="1 2">
    <name type="scientific">Lacticaseibacillus sharpeae JCM 1186 = DSM 20505</name>
    <dbReference type="NCBI Taxonomy" id="1291052"/>
    <lineage>
        <taxon>Bacteria</taxon>
        <taxon>Bacillati</taxon>
        <taxon>Bacillota</taxon>
        <taxon>Bacilli</taxon>
        <taxon>Lactobacillales</taxon>
        <taxon>Lactobacillaceae</taxon>
        <taxon>Lacticaseibacillus</taxon>
    </lineage>
</organism>
<comment type="caution">
    <text evidence="1">The sequence shown here is derived from an EMBL/GenBank/DDBJ whole genome shotgun (WGS) entry which is preliminary data.</text>
</comment>
<gene>
    <name evidence="1" type="ORF">FC18_GL001118</name>
</gene>
<evidence type="ECO:0000313" key="1">
    <source>
        <dbReference type="EMBL" id="KRM55744.1"/>
    </source>
</evidence>
<dbReference type="EMBL" id="AYYO01000014">
    <property type="protein sequence ID" value="KRM55744.1"/>
    <property type="molecule type" value="Genomic_DNA"/>
</dbReference>
<keyword evidence="2" id="KW-1185">Reference proteome</keyword>
<name>A0A0R1ZL72_9LACO</name>
<accession>A0A0R1ZL72</accession>
<dbReference type="STRING" id="1291052.FC18_GL001118"/>
<dbReference type="InterPro" id="IPR036388">
    <property type="entry name" value="WH-like_DNA-bd_sf"/>
</dbReference>
<dbReference type="PATRIC" id="fig|1291052.5.peg.1135"/>
<evidence type="ECO:0000313" key="2">
    <source>
        <dbReference type="Proteomes" id="UP000051679"/>
    </source>
</evidence>
<dbReference type="Gene3D" id="1.10.10.10">
    <property type="entry name" value="Winged helix-like DNA-binding domain superfamily/Winged helix DNA-binding domain"/>
    <property type="match status" value="1"/>
</dbReference>
<proteinExistence type="predicted"/>